<dbReference type="AlphaFoldDB" id="A0A9C7PQ79"/>
<reference evidence="2" key="1">
    <citation type="journal article" date="2022" name="Proc. Natl. Acad. Sci. U.S.A.">
        <title>Life cycle and functional genomics of the unicellular red alga Galdieria for elucidating algal and plant evolution and industrial use.</title>
        <authorList>
            <person name="Hirooka S."/>
            <person name="Itabashi T."/>
            <person name="Ichinose T.M."/>
            <person name="Onuma R."/>
            <person name="Fujiwara T."/>
            <person name="Yamashita S."/>
            <person name="Jong L.W."/>
            <person name="Tomita R."/>
            <person name="Iwane A.H."/>
            <person name="Miyagishima S.Y."/>
        </authorList>
    </citation>
    <scope>NUCLEOTIDE SEQUENCE</scope>
    <source>
        <strain evidence="2">NBRC 102759</strain>
    </source>
</reference>
<proteinExistence type="predicted"/>
<keyword evidence="3" id="KW-1185">Reference proteome</keyword>
<evidence type="ECO:0008006" key="4">
    <source>
        <dbReference type="Google" id="ProtNLM"/>
    </source>
</evidence>
<feature type="coiled-coil region" evidence="1">
    <location>
        <begin position="713"/>
        <end position="740"/>
    </location>
</feature>
<gene>
    <name evidence="2" type="ORF">GpartN1_g75.t1</name>
</gene>
<evidence type="ECO:0000313" key="2">
    <source>
        <dbReference type="EMBL" id="GJQ08284.1"/>
    </source>
</evidence>
<name>A0A9C7PQ79_9RHOD</name>
<comment type="caution">
    <text evidence="2">The sequence shown here is derived from an EMBL/GenBank/DDBJ whole genome shotgun (WGS) entry which is preliminary data.</text>
</comment>
<feature type="coiled-coil region" evidence="1">
    <location>
        <begin position="388"/>
        <end position="415"/>
    </location>
</feature>
<feature type="coiled-coil region" evidence="1">
    <location>
        <begin position="441"/>
        <end position="522"/>
    </location>
</feature>
<dbReference type="EMBL" id="BQMJ01000001">
    <property type="protein sequence ID" value="GJQ08284.1"/>
    <property type="molecule type" value="Genomic_DNA"/>
</dbReference>
<reference evidence="2" key="2">
    <citation type="submission" date="2022-01" db="EMBL/GenBank/DDBJ databases">
        <authorList>
            <person name="Hirooka S."/>
            <person name="Miyagishima S.Y."/>
        </authorList>
    </citation>
    <scope>NUCLEOTIDE SEQUENCE</scope>
    <source>
        <strain evidence="2">NBRC 102759</strain>
    </source>
</reference>
<dbReference type="Proteomes" id="UP001061958">
    <property type="component" value="Unassembled WGS sequence"/>
</dbReference>
<dbReference type="OrthoDB" id="10388666at2759"/>
<protein>
    <recommendedName>
        <fullName evidence="4">Centrosomin N-terminal motif 1 domain-containing protein</fullName>
    </recommendedName>
</protein>
<keyword evidence="1" id="KW-0175">Coiled coil</keyword>
<evidence type="ECO:0000313" key="3">
    <source>
        <dbReference type="Proteomes" id="UP001061958"/>
    </source>
</evidence>
<organism evidence="2 3">
    <name type="scientific">Galdieria partita</name>
    <dbReference type="NCBI Taxonomy" id="83374"/>
    <lineage>
        <taxon>Eukaryota</taxon>
        <taxon>Rhodophyta</taxon>
        <taxon>Bangiophyceae</taxon>
        <taxon>Galdieriales</taxon>
        <taxon>Galdieriaceae</taxon>
        <taxon>Galdieria</taxon>
    </lineage>
</organism>
<accession>A0A9C7PQ79</accession>
<sequence length="1035" mass="122449">MAESSFEIPQESFMLPGSSSKTEFSWEDLDPRDSEIERLKRTNFNLRLRVFHLEGCLGLNKDDEKTIERGNAEQELLEELQREIEKKDELLQSARDLILSLKKELIEKSNKQELESIKHQKDLCSSATEHISQEGAAVSFNQRNSSKESVQTVDYHDMISSCRKIVEKLDYFTLGGFREELERINGHLSGQTTVHVASDIFVQFLNFIDRLLASILQGEILLRPNNELESQDVQTEPIVALSVTFMSNLINLLKYLVDVRLQLQGIVQGDETSHPAFPDIEDTLVGDELLKLLSSEVVDWDHLIDQIKLQKEDLNLTYDALEEAENLRDEAIEALEAVETERDTATKLIELLKELALSAASTDVIATQRILEEFRVDDDSIDISNDWKANVLNSLQQQNDTYHRLEEALTTWRRRWDSFAYDDLHEFKEDGTFTCFVKDEKVKLEQKVHDLLKSSEEEQEAWNSKFEALKEERDLEMMRCQQLEDESVRMVEEQIEFHKKELEQLQNQLHERTKTQENLERELEATYGIIQHCKVETTEFLGMMERLECFLLSLDESILESIRLDCMNEEILESSCQVISQMKQRIASAEDDFGKLLCMFQEQDKCFDSKMNLLDREISKLVFKVLDCTNKLDCLRKELCRQNEKIEEQQKKICALEDQIEERDFQYECREEEHRKQQAIIEEEKESTLVELSTSREECRLLRDEWRQLCEQLEDVTSALEQHEAFSKQLEEEKENFETSFYRVDEERKQIEHKYKDLYSLYFEVKECLLREVRIWKAEFSTCWRDYQKLKETIRAFQEGFQLRWFEIVSALEEHCNLLWNRVICSNDETLRSWKPQLEFTFVLEESNFFSEVVKQLDLFTSNIKLLSQEAESTVVASHLNSAWERRFVLQNKVTLSIPERTCPFEDDDITVTTNSDREAMERICNFIRSWDMEGWLHLVMRKLFELKNKLTRLEDKQGRALSMVKLPNVRLHGSVTKEFSAYEPRIRRRFSFSPATGQRVSPLQYLRWREREQEEGILRQMKEQWFETQRYRNM</sequence>
<feature type="coiled-coil region" evidence="1">
    <location>
        <begin position="304"/>
        <end position="355"/>
    </location>
</feature>
<feature type="coiled-coil region" evidence="1">
    <location>
        <begin position="67"/>
        <end position="111"/>
    </location>
</feature>
<evidence type="ECO:0000256" key="1">
    <source>
        <dbReference type="SAM" id="Coils"/>
    </source>
</evidence>